<dbReference type="RefSeq" id="WP_014967011.1">
    <property type="nucleotide sequence ID" value="NC_018664.1"/>
</dbReference>
<dbReference type="KEGG" id="cad:Curi_c08010"/>
<dbReference type="Pfam" id="PF09553">
    <property type="entry name" value="RE_Eco47II"/>
    <property type="match status" value="1"/>
</dbReference>
<name>K0AXG2_GOTA9</name>
<accession>K0AXG2</accession>
<keyword evidence="2" id="KW-1185">Reference proteome</keyword>
<dbReference type="GO" id="GO:0009307">
    <property type="term" value="P:DNA restriction-modification system"/>
    <property type="evidence" value="ECO:0007669"/>
    <property type="project" value="InterPro"/>
</dbReference>
<dbReference type="InterPro" id="IPR019057">
    <property type="entry name" value="Restrct_endonuc_II_Eco47II"/>
</dbReference>
<dbReference type="EC" id="3.1.21.4" evidence="1"/>
<reference evidence="1 2" key="1">
    <citation type="journal article" date="2012" name="PLoS ONE">
        <title>The purine-utilizing bacterium Clostridium acidurici 9a: a genome-guided metabolic reconsideration.</title>
        <authorList>
            <person name="Hartwich K."/>
            <person name="Poehlein A."/>
            <person name="Daniel R."/>
        </authorList>
    </citation>
    <scope>NUCLEOTIDE SEQUENCE [LARGE SCALE GENOMIC DNA]</scope>
    <source>
        <strain evidence="2">ATCC 7906 / DSM 604 / BCRC 14475 / CIP 104303 / KCTC 5404 / NCIMB 10678 / 9a</strain>
    </source>
</reference>
<organism evidence="1 2">
    <name type="scientific">Gottschalkia acidurici (strain ATCC 7906 / DSM 604 / BCRC 14475 / CIP 104303 / KCTC 5404 / NCIMB 10678 / 9a)</name>
    <name type="common">Clostridium acidurici</name>
    <dbReference type="NCBI Taxonomy" id="1128398"/>
    <lineage>
        <taxon>Bacteria</taxon>
        <taxon>Bacillati</taxon>
        <taxon>Bacillota</taxon>
        <taxon>Tissierellia</taxon>
        <taxon>Tissierellales</taxon>
        <taxon>Gottschalkiaceae</taxon>
        <taxon>Gottschalkia</taxon>
    </lineage>
</organism>
<evidence type="ECO:0000313" key="1">
    <source>
        <dbReference type="EMBL" id="AFS77874.1"/>
    </source>
</evidence>
<dbReference type="GO" id="GO:0003677">
    <property type="term" value="F:DNA binding"/>
    <property type="evidence" value="ECO:0007669"/>
    <property type="project" value="InterPro"/>
</dbReference>
<dbReference type="REBASE" id="54416">
    <property type="entry name" value="Cac9aORF8000P"/>
</dbReference>
<dbReference type="AlphaFoldDB" id="K0AXG2"/>
<keyword evidence="1" id="KW-0378">Hydrolase</keyword>
<dbReference type="Proteomes" id="UP000006094">
    <property type="component" value="Chromosome"/>
</dbReference>
<dbReference type="EMBL" id="CP003326">
    <property type="protein sequence ID" value="AFS77874.1"/>
    <property type="molecule type" value="Genomic_DNA"/>
</dbReference>
<sequence length="252" mass="28687">MNLVSFLDDTHLFNCLIDLHKTYVSCKNNMTLSKFYKNKIDPIKLQFDMTFNNLNLEEYINLEVTRQNDKTISNAIGHFHQELLGGISGLESLGVGGGCDIRSLDNTIFAEIKNKHNTMNSSSQESTYQKLIKFADEYPNATCYLVEIIATQSQDIQWQGTFNGTYYSHPKVRRISADRFYALVTGKQNAFYELCSAIPKATQILLSNIAQQNNDVLNQNAVLSSLIQRSNNNNVDILTQIMKDNFTNYYGF</sequence>
<gene>
    <name evidence="1" type="primary">sau96IR</name>
    <name evidence="1" type="ordered locus">Curi_c08010</name>
</gene>
<dbReference type="PATRIC" id="fig|1128398.3.peg.853"/>
<protein>
    <submittedName>
        <fullName evidence="1">Type-2 restriction enzyme Sau96I</fullName>
        <ecNumber evidence="1">3.1.21.4</ecNumber>
    </submittedName>
</protein>
<dbReference type="GO" id="GO:0009036">
    <property type="term" value="F:type II site-specific deoxyribonuclease activity"/>
    <property type="evidence" value="ECO:0007669"/>
    <property type="project" value="UniProtKB-EC"/>
</dbReference>
<dbReference type="eggNOG" id="ENOG502Z7MS">
    <property type="taxonomic scope" value="Bacteria"/>
</dbReference>
<evidence type="ECO:0000313" key="2">
    <source>
        <dbReference type="Proteomes" id="UP000006094"/>
    </source>
</evidence>
<proteinExistence type="predicted"/>
<dbReference type="OrthoDB" id="9806692at2"/>
<dbReference type="HOGENOM" id="CLU_090665_0_0_9"/>